<keyword evidence="2" id="KW-1185">Reference proteome</keyword>
<organism evidence="1 2">
    <name type="scientific">Hydromonas duriensis</name>
    <dbReference type="NCBI Taxonomy" id="1527608"/>
    <lineage>
        <taxon>Bacteria</taxon>
        <taxon>Pseudomonadati</taxon>
        <taxon>Pseudomonadota</taxon>
        <taxon>Betaproteobacteria</taxon>
        <taxon>Burkholderiales</taxon>
        <taxon>Burkholderiaceae</taxon>
        <taxon>Hydromonas</taxon>
    </lineage>
</organism>
<reference evidence="1 2" key="1">
    <citation type="submission" date="2019-03" db="EMBL/GenBank/DDBJ databases">
        <title>Genomic Encyclopedia of Type Strains, Phase IV (KMG-IV): sequencing the most valuable type-strain genomes for metagenomic binning, comparative biology and taxonomic classification.</title>
        <authorList>
            <person name="Goeker M."/>
        </authorList>
    </citation>
    <scope>NUCLEOTIDE SEQUENCE [LARGE SCALE GENOMIC DNA]</scope>
    <source>
        <strain evidence="1 2">DSM 102852</strain>
    </source>
</reference>
<dbReference type="OrthoDB" id="9069321at2"/>
<dbReference type="AlphaFoldDB" id="A0A4V3DJI0"/>
<sequence length="144" mass="16262">MNGHIPGYWTVEDIERLSHMSIAEVAQQTGYPIEEVMRVRQLVNQRVALTEINRRRGVNWSEGHIALLGTLPDQEIAYLLGCSRQAVTAKRKALNIKPHKRIGLQWTNELILQLGRSSDRQVAEQMGISLRAVLNTRQAQGIKG</sequence>
<accession>A0A4V3DJI0</accession>
<evidence type="ECO:0000313" key="1">
    <source>
        <dbReference type="EMBL" id="TDR28831.1"/>
    </source>
</evidence>
<name>A0A4V3DJI0_9BURK</name>
<dbReference type="EMBL" id="SNZE01000033">
    <property type="protein sequence ID" value="TDR28831.1"/>
    <property type="molecule type" value="Genomic_DNA"/>
</dbReference>
<comment type="caution">
    <text evidence="1">The sequence shown here is derived from an EMBL/GenBank/DDBJ whole genome shotgun (WGS) entry which is preliminary data.</text>
</comment>
<dbReference type="RefSeq" id="WP_133621485.1">
    <property type="nucleotide sequence ID" value="NZ_SNZE01000033.1"/>
</dbReference>
<proteinExistence type="predicted"/>
<gene>
    <name evidence="1" type="ORF">DFR44_1331</name>
</gene>
<evidence type="ECO:0000313" key="2">
    <source>
        <dbReference type="Proteomes" id="UP000294480"/>
    </source>
</evidence>
<dbReference type="Proteomes" id="UP000294480">
    <property type="component" value="Unassembled WGS sequence"/>
</dbReference>
<protein>
    <submittedName>
        <fullName evidence="1">Uncharacterized protein</fullName>
    </submittedName>
</protein>